<dbReference type="AlphaFoldDB" id="G7YQC5"/>
<evidence type="ECO:0000313" key="2">
    <source>
        <dbReference type="Proteomes" id="UP000008909"/>
    </source>
</evidence>
<gene>
    <name evidence="1" type="ORF">CLF_107036</name>
</gene>
<proteinExistence type="predicted"/>
<reference evidence="1" key="1">
    <citation type="journal article" date="2011" name="Genome Biol.">
        <title>The draft genome of the carcinogenic human liver fluke Clonorchis sinensis.</title>
        <authorList>
            <person name="Wang X."/>
            <person name="Chen W."/>
            <person name="Huang Y."/>
            <person name="Sun J."/>
            <person name="Men J."/>
            <person name="Liu H."/>
            <person name="Luo F."/>
            <person name="Guo L."/>
            <person name="Lv X."/>
            <person name="Deng C."/>
            <person name="Zhou C."/>
            <person name="Fan Y."/>
            <person name="Li X."/>
            <person name="Huang L."/>
            <person name="Hu Y."/>
            <person name="Liang C."/>
            <person name="Hu X."/>
            <person name="Xu J."/>
            <person name="Yu X."/>
        </authorList>
    </citation>
    <scope>NUCLEOTIDE SEQUENCE [LARGE SCALE GENOMIC DNA]</scope>
    <source>
        <strain evidence="1">Henan</strain>
    </source>
</reference>
<dbReference type="Proteomes" id="UP000008909">
    <property type="component" value="Unassembled WGS sequence"/>
</dbReference>
<keyword evidence="2" id="KW-1185">Reference proteome</keyword>
<dbReference type="EMBL" id="DF143970">
    <property type="protein sequence ID" value="GAA55155.1"/>
    <property type="molecule type" value="Genomic_DNA"/>
</dbReference>
<evidence type="ECO:0000313" key="1">
    <source>
        <dbReference type="EMBL" id="GAA55155.1"/>
    </source>
</evidence>
<protein>
    <submittedName>
        <fullName evidence="1">Uncharacterized protein</fullName>
    </submittedName>
</protein>
<organism evidence="1 2">
    <name type="scientific">Clonorchis sinensis</name>
    <name type="common">Chinese liver fluke</name>
    <dbReference type="NCBI Taxonomy" id="79923"/>
    <lineage>
        <taxon>Eukaryota</taxon>
        <taxon>Metazoa</taxon>
        <taxon>Spiralia</taxon>
        <taxon>Lophotrochozoa</taxon>
        <taxon>Platyhelminthes</taxon>
        <taxon>Trematoda</taxon>
        <taxon>Digenea</taxon>
        <taxon>Opisthorchiida</taxon>
        <taxon>Opisthorchiata</taxon>
        <taxon>Opisthorchiidae</taxon>
        <taxon>Clonorchis</taxon>
    </lineage>
</organism>
<reference key="2">
    <citation type="submission" date="2011-10" db="EMBL/GenBank/DDBJ databases">
        <title>The genome and transcriptome sequence of Clonorchis sinensis provide insights into the carcinogenic liver fluke.</title>
        <authorList>
            <person name="Wang X."/>
            <person name="Huang Y."/>
            <person name="Chen W."/>
            <person name="Liu H."/>
            <person name="Guo L."/>
            <person name="Chen Y."/>
            <person name="Luo F."/>
            <person name="Zhou W."/>
            <person name="Sun J."/>
            <person name="Mao Q."/>
            <person name="Liang P."/>
            <person name="Zhou C."/>
            <person name="Tian Y."/>
            <person name="Men J."/>
            <person name="Lv X."/>
            <person name="Huang L."/>
            <person name="Zhou J."/>
            <person name="Hu Y."/>
            <person name="Li R."/>
            <person name="Zhang F."/>
            <person name="Lei H."/>
            <person name="Li X."/>
            <person name="Hu X."/>
            <person name="Liang C."/>
            <person name="Xu J."/>
            <person name="Wu Z."/>
            <person name="Yu X."/>
        </authorList>
    </citation>
    <scope>NUCLEOTIDE SEQUENCE</scope>
    <source>
        <strain>Henan</strain>
    </source>
</reference>
<accession>G7YQC5</accession>
<name>G7YQC5_CLOSI</name>
<sequence>MTVKCASNEAIESRSRAMSLRSVHITIEYTTTLQRTHSDRHWNLQLQRAVVIRTARSLLLVPTTCRFRTATQYTPATSMRNDTRWIATSIRHRYKTTGQLMCQHKRLKRWSVTDLARSSVHACELVRGSKVIMPLVQNLHKPEYISKIIWAVTFNGSLTHRRHKRAVANNVDRPKSVLADTNVREAVRMH</sequence>